<dbReference type="RefSeq" id="WP_027123090.1">
    <property type="nucleotide sequence ID" value="NZ_CP103423.1"/>
</dbReference>
<accession>A0ABY5TVN3</accession>
<organism evidence="2 3">
    <name type="scientific">Mesomycoplasma molare</name>
    <dbReference type="NCBI Taxonomy" id="171288"/>
    <lineage>
        <taxon>Bacteria</taxon>
        <taxon>Bacillati</taxon>
        <taxon>Mycoplasmatota</taxon>
        <taxon>Mycoplasmoidales</taxon>
        <taxon>Metamycoplasmataceae</taxon>
        <taxon>Mesomycoplasma</taxon>
    </lineage>
</organism>
<evidence type="ECO:0000313" key="3">
    <source>
        <dbReference type="Proteomes" id="UP001058364"/>
    </source>
</evidence>
<dbReference type="Gene3D" id="3.30.2310.20">
    <property type="entry name" value="RelE-like"/>
    <property type="match status" value="1"/>
</dbReference>
<keyword evidence="1" id="KW-1277">Toxin-antitoxin system</keyword>
<dbReference type="EMBL" id="CP103423">
    <property type="protein sequence ID" value="UWD34066.1"/>
    <property type="molecule type" value="Genomic_DNA"/>
</dbReference>
<dbReference type="SUPFAM" id="SSF143011">
    <property type="entry name" value="RelE-like"/>
    <property type="match status" value="1"/>
</dbReference>
<proteinExistence type="predicted"/>
<gene>
    <name evidence="2" type="ORF">NX772_03090</name>
</gene>
<reference evidence="2" key="1">
    <citation type="submission" date="2022-08" db="EMBL/GenBank/DDBJ databases">
        <title>Complete genome sequence of Mycoplasma molare type strain H 542.</title>
        <authorList>
            <person name="Spergser J."/>
        </authorList>
    </citation>
    <scope>NUCLEOTIDE SEQUENCE</scope>
    <source>
        <strain evidence="2">H 542</strain>
    </source>
</reference>
<dbReference type="InterPro" id="IPR007712">
    <property type="entry name" value="RelE/ParE_toxin"/>
</dbReference>
<name>A0ABY5TVN3_9BACT</name>
<dbReference type="InterPro" id="IPR035093">
    <property type="entry name" value="RelE/ParE_toxin_dom_sf"/>
</dbReference>
<dbReference type="Proteomes" id="UP001058364">
    <property type="component" value="Chromosome"/>
</dbReference>
<evidence type="ECO:0000256" key="1">
    <source>
        <dbReference type="ARBA" id="ARBA00022649"/>
    </source>
</evidence>
<evidence type="ECO:0000313" key="2">
    <source>
        <dbReference type="EMBL" id="UWD34066.1"/>
    </source>
</evidence>
<keyword evidence="3" id="KW-1185">Reference proteome</keyword>
<sequence>MGFNVIYLKDAKKFIRKNGAYGLRFMKLFERLAENKKNLASKKFDVKLLTKCKKKAYRARIGNYRAVFKVIENDLLIMVVDIDSRGEIYKNLENKL</sequence>
<dbReference type="Pfam" id="PF05016">
    <property type="entry name" value="ParE_toxin"/>
    <property type="match status" value="1"/>
</dbReference>
<protein>
    <submittedName>
        <fullName evidence="2">Type II toxin-antitoxin system RelE/ParE family toxin</fullName>
    </submittedName>
</protein>